<comment type="caution">
    <text evidence="1">The sequence shown here is derived from an EMBL/GenBank/DDBJ whole genome shotgun (WGS) entry which is preliminary data.</text>
</comment>
<dbReference type="Proteomes" id="UP000233469">
    <property type="component" value="Unassembled WGS sequence"/>
</dbReference>
<sequence length="65" mass="7403">MFKYLGEVVENYNISGNGKAVLQEFNAEIRKSFILCIVTGLMYCINETVLQANELEITLKKAISW</sequence>
<accession>A0A2N1M3F1</accession>
<organism evidence="1 2">
    <name type="scientific">Rhizophagus irregularis</name>
    <dbReference type="NCBI Taxonomy" id="588596"/>
    <lineage>
        <taxon>Eukaryota</taxon>
        <taxon>Fungi</taxon>
        <taxon>Fungi incertae sedis</taxon>
        <taxon>Mucoromycota</taxon>
        <taxon>Glomeromycotina</taxon>
        <taxon>Glomeromycetes</taxon>
        <taxon>Glomerales</taxon>
        <taxon>Glomeraceae</taxon>
        <taxon>Rhizophagus</taxon>
    </lineage>
</organism>
<dbReference type="AlphaFoldDB" id="A0A2N1M3F1"/>
<reference evidence="1 2" key="2">
    <citation type="submission" date="2017-10" db="EMBL/GenBank/DDBJ databases">
        <title>Extensive intraspecific genome diversity in a model arbuscular mycorrhizal fungus.</title>
        <authorList>
            <person name="Chen E.C.H."/>
            <person name="Morin E."/>
            <person name="Baudet D."/>
            <person name="Noel J."/>
            <person name="Ndikumana S."/>
            <person name="Charron P."/>
            <person name="St-Onge C."/>
            <person name="Giorgi J."/>
            <person name="Grigoriev I.V."/>
            <person name="Roux C."/>
            <person name="Martin F.M."/>
            <person name="Corradi N."/>
        </authorList>
    </citation>
    <scope>NUCLEOTIDE SEQUENCE [LARGE SCALE GENOMIC DNA]</scope>
    <source>
        <strain evidence="1 2">C2</strain>
    </source>
</reference>
<protein>
    <submittedName>
        <fullName evidence="1">Uncharacterized protein</fullName>
    </submittedName>
</protein>
<evidence type="ECO:0000313" key="2">
    <source>
        <dbReference type="Proteomes" id="UP000233469"/>
    </source>
</evidence>
<proteinExistence type="predicted"/>
<evidence type="ECO:0000313" key="1">
    <source>
        <dbReference type="EMBL" id="PKK56161.1"/>
    </source>
</evidence>
<dbReference type="EMBL" id="LLXL01006096">
    <property type="protein sequence ID" value="PKK56161.1"/>
    <property type="molecule type" value="Genomic_DNA"/>
</dbReference>
<reference evidence="1 2" key="1">
    <citation type="submission" date="2016-04" db="EMBL/GenBank/DDBJ databases">
        <title>Genome analyses suggest a sexual origin of heterokaryosis in a supposedly ancient asexual fungus.</title>
        <authorList>
            <person name="Ropars J."/>
            <person name="Sedzielewska K."/>
            <person name="Noel J."/>
            <person name="Charron P."/>
            <person name="Farinelli L."/>
            <person name="Marton T."/>
            <person name="Kruger M."/>
            <person name="Pelin A."/>
            <person name="Brachmann A."/>
            <person name="Corradi N."/>
        </authorList>
    </citation>
    <scope>NUCLEOTIDE SEQUENCE [LARGE SCALE GENOMIC DNA]</scope>
    <source>
        <strain evidence="1 2">C2</strain>
    </source>
</reference>
<gene>
    <name evidence="1" type="ORF">RhiirC2_800619</name>
</gene>
<name>A0A2N1M3F1_9GLOM</name>